<accession>A0ABU0LZS0</accession>
<evidence type="ECO:0000256" key="3">
    <source>
        <dbReference type="ARBA" id="ARBA00022833"/>
    </source>
</evidence>
<dbReference type="CDD" id="cd00947">
    <property type="entry name" value="TBP_aldolase_IIB"/>
    <property type="match status" value="1"/>
</dbReference>
<dbReference type="InterPro" id="IPR000771">
    <property type="entry name" value="FBA_II"/>
</dbReference>
<dbReference type="GO" id="GO:0004332">
    <property type="term" value="F:fructose-bisphosphate aldolase activity"/>
    <property type="evidence" value="ECO:0007669"/>
    <property type="project" value="UniProtKB-EC"/>
</dbReference>
<dbReference type="InterPro" id="IPR011289">
    <property type="entry name" value="Fruc_bis_ald_class-2"/>
</dbReference>
<gene>
    <name evidence="5" type="ORF">J2Z62_000644</name>
</gene>
<dbReference type="PANTHER" id="PTHR30304">
    <property type="entry name" value="D-TAGATOSE-1,6-BISPHOSPHATE ALDOLASE"/>
    <property type="match status" value="1"/>
</dbReference>
<keyword evidence="4 5" id="KW-0456">Lyase</keyword>
<evidence type="ECO:0000313" key="6">
    <source>
        <dbReference type="Proteomes" id="UP001240643"/>
    </source>
</evidence>
<dbReference type="EMBL" id="JAUSWO010000001">
    <property type="protein sequence ID" value="MDQ0514206.1"/>
    <property type="molecule type" value="Genomic_DNA"/>
</dbReference>
<dbReference type="InterPro" id="IPR050246">
    <property type="entry name" value="Class_II_FBP_aldolase"/>
</dbReference>
<keyword evidence="6" id="KW-1185">Reference proteome</keyword>
<dbReference type="Gene3D" id="3.20.20.70">
    <property type="entry name" value="Aldolase class I"/>
    <property type="match status" value="1"/>
</dbReference>
<evidence type="ECO:0000256" key="4">
    <source>
        <dbReference type="ARBA" id="ARBA00023239"/>
    </source>
</evidence>
<dbReference type="PROSITE" id="PS00806">
    <property type="entry name" value="ALDOLASE_CLASS_II_2"/>
    <property type="match status" value="1"/>
</dbReference>
<sequence length="295" mass="31574">MSQIFNSLLVNATEMTKKAYENKYAIPHININNLEWAKTVLLTADRARSPIIIATSAGAIKYMGGYQTVVRMVTGLIEDLKISIPVALHLDHGTYDACKLALAAGFSSIMFDGSHLDFADNLEKAKEIVAQAQSMNVSVEVEVGTIGGEEDGVSADGELADLNQCVEIGKLNISMLAAGIGNIHGVYPQGWSGLNFEVLSEISQAVQKPMVLHGGSGIPDNQIKKAISLGIAKINVNTELQLAFADAVSKYVISGKANDMVKKGFDPRKLLNDGIIAMEKVILDKIKLFGSANKA</sequence>
<dbReference type="SUPFAM" id="SSF51569">
    <property type="entry name" value="Aldolase"/>
    <property type="match status" value="1"/>
</dbReference>
<organism evidence="5 6">
    <name type="scientific">Mycoplasmoides fastidiosum</name>
    <dbReference type="NCBI Taxonomy" id="92758"/>
    <lineage>
        <taxon>Bacteria</taxon>
        <taxon>Bacillati</taxon>
        <taxon>Mycoplasmatota</taxon>
        <taxon>Mycoplasmoidales</taxon>
        <taxon>Mycoplasmoidaceae</taxon>
        <taxon>Mycoplasmoides</taxon>
    </lineage>
</organism>
<keyword evidence="2" id="KW-0479">Metal-binding</keyword>
<dbReference type="Proteomes" id="UP001240643">
    <property type="component" value="Unassembled WGS sequence"/>
</dbReference>
<dbReference type="InterPro" id="IPR013785">
    <property type="entry name" value="Aldolase_TIM"/>
</dbReference>
<dbReference type="PIRSF" id="PIRSF001359">
    <property type="entry name" value="F_bP_aldolase_II"/>
    <property type="match status" value="1"/>
</dbReference>
<evidence type="ECO:0000256" key="1">
    <source>
        <dbReference type="ARBA" id="ARBA00001947"/>
    </source>
</evidence>
<evidence type="ECO:0000313" key="5">
    <source>
        <dbReference type="EMBL" id="MDQ0514206.1"/>
    </source>
</evidence>
<comment type="caution">
    <text evidence="5">The sequence shown here is derived from an EMBL/GenBank/DDBJ whole genome shotgun (WGS) entry which is preliminary data.</text>
</comment>
<dbReference type="Pfam" id="PF01116">
    <property type="entry name" value="F_bP_aldolase"/>
    <property type="match status" value="1"/>
</dbReference>
<comment type="cofactor">
    <cofactor evidence="1">
        <name>Zn(2+)</name>
        <dbReference type="ChEBI" id="CHEBI:29105"/>
    </cofactor>
</comment>
<dbReference type="NCBIfam" id="TIGR00167">
    <property type="entry name" value="cbbA"/>
    <property type="match status" value="1"/>
</dbReference>
<dbReference type="EC" id="4.1.2.13" evidence="5"/>
<evidence type="ECO:0000256" key="2">
    <source>
        <dbReference type="ARBA" id="ARBA00022723"/>
    </source>
</evidence>
<name>A0ABU0LZS0_9BACT</name>
<reference evidence="5" key="1">
    <citation type="submission" date="2023-07" db="EMBL/GenBank/DDBJ databases">
        <title>Genomic Encyclopedia of Type Strains, Phase IV (KMG-IV): sequencing the most valuable type-strain genomes for metagenomic binning, comparative biology and taxonomic classification.</title>
        <authorList>
            <person name="Goeker M."/>
        </authorList>
    </citation>
    <scope>NUCLEOTIDE SEQUENCE [LARGE SCALE GENOMIC DNA]</scope>
    <source>
        <strain evidence="5">DSM 21204</strain>
    </source>
</reference>
<dbReference type="NCBIfam" id="TIGR01859">
    <property type="entry name" value="fruc_bis_ald"/>
    <property type="match status" value="1"/>
</dbReference>
<dbReference type="PANTHER" id="PTHR30304:SF0">
    <property type="entry name" value="D-TAGATOSE-1,6-BISPHOSPHATE ALDOLASE SUBUNIT GATY-RELATED"/>
    <property type="match status" value="1"/>
</dbReference>
<keyword evidence="3" id="KW-0862">Zinc</keyword>
<proteinExistence type="predicted"/>
<protein>
    <submittedName>
        <fullName evidence="5">Fructose-bisphosphate aldolase class II</fullName>
        <ecNumber evidence="5">4.1.2.13</ecNumber>
    </submittedName>
</protein>